<gene>
    <name evidence="2" type="ORF">B0A50_04094</name>
</gene>
<dbReference type="AlphaFoldDB" id="A0A4U0TZU8"/>
<dbReference type="Proteomes" id="UP000308549">
    <property type="component" value="Unassembled WGS sequence"/>
</dbReference>
<keyword evidence="3" id="KW-1185">Reference proteome</keyword>
<name>A0A4U0TZU8_9PEZI</name>
<proteinExistence type="predicted"/>
<dbReference type="EMBL" id="NAJL01000019">
    <property type="protein sequence ID" value="TKA28123.1"/>
    <property type="molecule type" value="Genomic_DNA"/>
</dbReference>
<dbReference type="OrthoDB" id="5392779at2759"/>
<evidence type="ECO:0000256" key="1">
    <source>
        <dbReference type="SAM" id="MobiDB-lite"/>
    </source>
</evidence>
<accession>A0A4U0TZU8</accession>
<feature type="region of interest" description="Disordered" evidence="1">
    <location>
        <begin position="624"/>
        <end position="658"/>
    </location>
</feature>
<protein>
    <recommendedName>
        <fullName evidence="4">Transcription factor domain-containing protein</fullName>
    </recommendedName>
</protein>
<reference evidence="2 3" key="1">
    <citation type="submission" date="2017-03" db="EMBL/GenBank/DDBJ databases">
        <title>Genomes of endolithic fungi from Antarctica.</title>
        <authorList>
            <person name="Coleine C."/>
            <person name="Masonjones S."/>
            <person name="Stajich J.E."/>
        </authorList>
    </citation>
    <scope>NUCLEOTIDE SEQUENCE [LARGE SCALE GENOMIC DNA]</scope>
    <source>
        <strain evidence="2 3">CCFEE 6315</strain>
    </source>
</reference>
<feature type="compositionally biased region" description="Low complexity" evidence="1">
    <location>
        <begin position="645"/>
        <end position="658"/>
    </location>
</feature>
<dbReference type="PANTHER" id="PTHR47840">
    <property type="entry name" value="ZN(II)2CYS6 TRANSCRIPTION FACTOR (EUROFUNG)-RELATED"/>
    <property type="match status" value="1"/>
</dbReference>
<feature type="region of interest" description="Disordered" evidence="1">
    <location>
        <begin position="63"/>
        <end position="147"/>
    </location>
</feature>
<comment type="caution">
    <text evidence="2">The sequence shown here is derived from an EMBL/GenBank/DDBJ whole genome shotgun (WGS) entry which is preliminary data.</text>
</comment>
<organism evidence="2 3">
    <name type="scientific">Salinomyces thailandicus</name>
    <dbReference type="NCBI Taxonomy" id="706561"/>
    <lineage>
        <taxon>Eukaryota</taxon>
        <taxon>Fungi</taxon>
        <taxon>Dikarya</taxon>
        <taxon>Ascomycota</taxon>
        <taxon>Pezizomycotina</taxon>
        <taxon>Dothideomycetes</taxon>
        <taxon>Dothideomycetidae</taxon>
        <taxon>Mycosphaerellales</taxon>
        <taxon>Teratosphaeriaceae</taxon>
        <taxon>Salinomyces</taxon>
    </lineage>
</organism>
<evidence type="ECO:0000313" key="2">
    <source>
        <dbReference type="EMBL" id="TKA28123.1"/>
    </source>
</evidence>
<dbReference type="PANTHER" id="PTHR47840:SF3">
    <property type="entry name" value="ZN(II)2CYS6 TRANSCRIPTION FACTOR (EUROFUNG)"/>
    <property type="match status" value="1"/>
</dbReference>
<dbReference type="CDD" id="cd12148">
    <property type="entry name" value="fungal_TF_MHR"/>
    <property type="match status" value="1"/>
</dbReference>
<evidence type="ECO:0008006" key="4">
    <source>
        <dbReference type="Google" id="ProtNLM"/>
    </source>
</evidence>
<sequence length="729" mass="81521">MDNDRPASPLERRPLKRVDITRELKTADAVRSTPRARIAELEFQVRCLSRAVRRLNGKVGIEEGAEDNDDRLPRLAPVEGGGSRRSPDGDDDDNDALDEDDEASESPPTDPPPHLMQLFSNSVLGADGNMSPGRTPSTTAARHGFHTQRKAQLTSLLQTFMPSREDMQSIATIANTWLKVYDALFPMIKTLKTSEEMMASYDRLQQEPSPVSASGDWNPVLSCAALLLSIAITVLQTPAEKSERCVRSIPDTVAFVKQVSDVVERTIIADDALAGSLEGIEVTLLWLRLQLGRAKIKKMYIVLRRIIAFAEFNGLPRASKAMESRRTGAVSGTVDREVWHRAEVWESICAIDRIMSMMWAMPLGTPNSPLPKRKILDDNGQVVPQSYLYYLADIASRIMELDGMYTAGRSGQELFNTVLGVDQELRLLASQVPPSWWRQEWSTLNGAAILQYWHYYLTVRAHLQLALREDQSQQFAFNFVTGLEASRELAKRYVALRCLFPSGFFAIRVIDLQAFTAAVFLLLASHRSTTETAGTTTVTSTSQQHQQQHPNLDVMTSRDLAQAVVDSMERAANMSAGATADFGRQAATAIRSLATLLQHPQTPGHAPQQKATLHLPLVGNIHVARKPRGNGSQTQSMPPFPPQYPGQQQQHDQQQHQYEQNPQLLNEELRRPPATTAMPDFAPKQQLHQSVPDYSFDTTLSYSMEIPDDFYTFLNDDETLMNEQWLTWS</sequence>
<evidence type="ECO:0000313" key="3">
    <source>
        <dbReference type="Proteomes" id="UP000308549"/>
    </source>
</evidence>
<feature type="compositionally biased region" description="Acidic residues" evidence="1">
    <location>
        <begin position="89"/>
        <end position="104"/>
    </location>
</feature>